<dbReference type="AlphaFoldDB" id="A0A6N4TFB8"/>
<reference evidence="3" key="1">
    <citation type="submission" date="2019-05" db="EMBL/GenBank/DDBJ databases">
        <title>Complete genome sequencing of Absiella argi strain JCM 30884.</title>
        <authorList>
            <person name="Sakamoto M."/>
            <person name="Murakami T."/>
            <person name="Mori H."/>
        </authorList>
    </citation>
    <scope>NUCLEOTIDE SEQUENCE [LARGE SCALE GENOMIC DNA]</scope>
    <source>
        <strain evidence="3">JCM 30884</strain>
    </source>
</reference>
<dbReference type="KEGG" id="aarg:Aargi30884_00270"/>
<dbReference type="EMBL" id="AP019695">
    <property type="protein sequence ID" value="BBK21124.1"/>
    <property type="molecule type" value="Genomic_DNA"/>
</dbReference>
<proteinExistence type="predicted"/>
<evidence type="ECO:0000313" key="3">
    <source>
        <dbReference type="Proteomes" id="UP000464754"/>
    </source>
</evidence>
<evidence type="ECO:0000256" key="1">
    <source>
        <dbReference type="SAM" id="MobiDB-lite"/>
    </source>
</evidence>
<feature type="region of interest" description="Disordered" evidence="1">
    <location>
        <begin position="52"/>
        <end position="71"/>
    </location>
</feature>
<gene>
    <name evidence="2" type="ORF">Aargi30884_00270</name>
</gene>
<name>A0A6N4TFB8_9FIRM</name>
<evidence type="ECO:0000313" key="2">
    <source>
        <dbReference type="EMBL" id="BBK21124.1"/>
    </source>
</evidence>
<sequence>MDILQEYLLIGVPGFQGAEPSGKFRNNPKAGSGAEWLATLRNLPVISPPLNRHPPGNIFHPTLSNPNGDDGGFVVQELTAEEREKLHLS</sequence>
<protein>
    <submittedName>
        <fullName evidence="2">Uncharacterized protein</fullName>
    </submittedName>
</protein>
<organism evidence="2 3">
    <name type="scientific">Amedibacterium intestinale</name>
    <dbReference type="NCBI Taxonomy" id="2583452"/>
    <lineage>
        <taxon>Bacteria</taxon>
        <taxon>Bacillati</taxon>
        <taxon>Bacillota</taxon>
        <taxon>Erysipelotrichia</taxon>
        <taxon>Erysipelotrichales</taxon>
        <taxon>Erysipelotrichaceae</taxon>
        <taxon>Amedibacterium</taxon>
    </lineage>
</organism>
<dbReference type="Proteomes" id="UP000464754">
    <property type="component" value="Chromosome"/>
</dbReference>
<keyword evidence="3" id="KW-1185">Reference proteome</keyword>
<accession>A0A6N4TFB8</accession>